<evidence type="ECO:0000313" key="6">
    <source>
        <dbReference type="EMBL" id="KUF84018.1"/>
    </source>
</evidence>
<evidence type="ECO:0000313" key="9">
    <source>
        <dbReference type="Proteomes" id="UP000054636"/>
    </source>
</evidence>
<evidence type="ECO:0000313" key="8">
    <source>
        <dbReference type="Proteomes" id="UP000052943"/>
    </source>
</evidence>
<dbReference type="PANTHER" id="PTHR36575">
    <property type="entry name" value="BINDING PROTEIN, PUTATIVE (AFU_ORTHOLOGUE AFUA_1G14430)-RELATED"/>
    <property type="match status" value="1"/>
</dbReference>
<evidence type="ECO:0000313" key="7">
    <source>
        <dbReference type="EMBL" id="KUF84412.1"/>
    </source>
</evidence>
<feature type="signal peptide" evidence="4">
    <location>
        <begin position="1"/>
        <end position="21"/>
    </location>
</feature>
<dbReference type="EMBL" id="LNFO01002889">
    <property type="protein sequence ID" value="KUF84412.1"/>
    <property type="molecule type" value="Genomic_DNA"/>
</dbReference>
<keyword evidence="2" id="KW-0186">Copper</keyword>
<dbReference type="STRING" id="4790.A0A0W8CJM9"/>
<evidence type="ECO:0000256" key="2">
    <source>
        <dbReference type="ARBA" id="ARBA00023008"/>
    </source>
</evidence>
<evidence type="ECO:0000313" key="5">
    <source>
        <dbReference type="EMBL" id="KUF83758.1"/>
    </source>
</evidence>
<keyword evidence="4" id="KW-0732">Signal</keyword>
<dbReference type="Proteomes" id="UP000052943">
    <property type="component" value="Unassembled WGS sequence"/>
</dbReference>
<dbReference type="Proteomes" id="UP000054636">
    <property type="component" value="Unassembled WGS sequence"/>
</dbReference>
<sequence>MLAGAVFSSAIVLALTSRVEAHGYLEQPKPSWKDKPNVGWITMVDNYWDIGSGGDQIGKFKAMAKEKGMSVKDVVLDMVKDQKCGNTLENGDPQPIPADGKVKWHGNEGGGFTHTGPCEIYLDDKMVLHGDDCEDEFKGGPNGSKQTSDMPVDFSSCNGKCLLTIYWLAFQNAQWQTYVNCVPLEGSGGGGSTPTTQGSSKEAESSGASENEKQAEASGNSDTKQDSPSTETKSTEGSSTGKQESPAAETPATTTQTTQAPSTPDAPSTPEAPSTEDTKCNAPARRLRKKLFVA</sequence>
<evidence type="ECO:0000256" key="3">
    <source>
        <dbReference type="SAM" id="MobiDB-lite"/>
    </source>
</evidence>
<protein>
    <submittedName>
        <fullName evidence="6">Uncharacterized protein</fullName>
    </submittedName>
</protein>
<name>A0A0W8CJM9_PHYNI</name>
<dbReference type="AlphaFoldDB" id="A0A0W8CJM9"/>
<dbReference type="EMBL" id="LNFP01002237">
    <property type="protein sequence ID" value="KUF83758.1"/>
    <property type="molecule type" value="Genomic_DNA"/>
</dbReference>
<organism evidence="6 8">
    <name type="scientific">Phytophthora nicotianae</name>
    <name type="common">Potato buckeye rot agent</name>
    <name type="synonym">Phytophthora parasitica</name>
    <dbReference type="NCBI Taxonomy" id="4792"/>
    <lineage>
        <taxon>Eukaryota</taxon>
        <taxon>Sar</taxon>
        <taxon>Stramenopiles</taxon>
        <taxon>Oomycota</taxon>
        <taxon>Peronosporomycetes</taxon>
        <taxon>Peronosporales</taxon>
        <taxon>Peronosporaceae</taxon>
        <taxon>Phytophthora</taxon>
    </lineage>
</organism>
<feature type="compositionally biased region" description="Low complexity" evidence="3">
    <location>
        <begin position="193"/>
        <end position="209"/>
    </location>
</feature>
<dbReference type="PANTHER" id="PTHR36575:SF2">
    <property type="entry name" value="CHITIN-BINDING TYPE-4 DOMAIN-CONTAINING PROTEIN-RELATED"/>
    <property type="match status" value="1"/>
</dbReference>
<gene>
    <name evidence="7" type="ORF">AM587_10003412</name>
    <name evidence="6" type="ORF">AM587_10004022</name>
    <name evidence="5" type="ORF">AM588_10000597</name>
</gene>
<dbReference type="OrthoDB" id="113659at2759"/>
<dbReference type="InterPro" id="IPR052282">
    <property type="entry name" value="Starch-active_LPMO"/>
</dbReference>
<accession>A0A0W8CJM9</accession>
<dbReference type="EMBL" id="LNFO01003010">
    <property type="protein sequence ID" value="KUF84018.1"/>
    <property type="molecule type" value="Genomic_DNA"/>
</dbReference>
<feature type="compositionally biased region" description="Low complexity" evidence="3">
    <location>
        <begin position="229"/>
        <end position="275"/>
    </location>
</feature>
<feature type="chain" id="PRO_5010443858" evidence="4">
    <location>
        <begin position="22"/>
        <end position="294"/>
    </location>
</feature>
<comment type="caution">
    <text evidence="6">The sequence shown here is derived from an EMBL/GenBank/DDBJ whole genome shotgun (WGS) entry which is preliminary data.</text>
</comment>
<feature type="compositionally biased region" description="Polar residues" evidence="3">
    <location>
        <begin position="217"/>
        <end position="228"/>
    </location>
</feature>
<evidence type="ECO:0000256" key="4">
    <source>
        <dbReference type="SAM" id="SignalP"/>
    </source>
</evidence>
<reference evidence="8 9" key="1">
    <citation type="submission" date="2015-11" db="EMBL/GenBank/DDBJ databases">
        <title>Genomes and virulence difference between two physiological races of Phytophthora nicotianae.</title>
        <authorList>
            <person name="Liu H."/>
            <person name="Ma X."/>
            <person name="Yu H."/>
            <person name="Fang D."/>
            <person name="Li Y."/>
            <person name="Wang X."/>
            <person name="Wang W."/>
            <person name="Dong Y."/>
            <person name="Xiao B."/>
        </authorList>
    </citation>
    <scope>NUCLEOTIDE SEQUENCE [LARGE SCALE GENOMIC DNA]</scope>
    <source>
        <strain evidence="8">race 0</strain>
        <strain evidence="6">Race 0</strain>
        <strain evidence="5">Race 1</strain>
        <strain evidence="9">race 1</strain>
    </source>
</reference>
<comment type="cofactor">
    <cofactor evidence="1">
        <name>Cu(2+)</name>
        <dbReference type="ChEBI" id="CHEBI:29036"/>
    </cofactor>
</comment>
<evidence type="ECO:0000256" key="1">
    <source>
        <dbReference type="ARBA" id="ARBA00001973"/>
    </source>
</evidence>
<proteinExistence type="predicted"/>
<feature type="region of interest" description="Disordered" evidence="3">
    <location>
        <begin position="188"/>
        <end position="294"/>
    </location>
</feature>
<feature type="compositionally biased region" description="Basic residues" evidence="3">
    <location>
        <begin position="285"/>
        <end position="294"/>
    </location>
</feature>